<keyword evidence="2" id="KW-1185">Reference proteome</keyword>
<feature type="non-terminal residue" evidence="1">
    <location>
        <position position="93"/>
    </location>
</feature>
<evidence type="ECO:0000313" key="2">
    <source>
        <dbReference type="Proteomes" id="UP001202328"/>
    </source>
</evidence>
<organism evidence="1 2">
    <name type="scientific">Papaver atlanticum</name>
    <dbReference type="NCBI Taxonomy" id="357466"/>
    <lineage>
        <taxon>Eukaryota</taxon>
        <taxon>Viridiplantae</taxon>
        <taxon>Streptophyta</taxon>
        <taxon>Embryophyta</taxon>
        <taxon>Tracheophyta</taxon>
        <taxon>Spermatophyta</taxon>
        <taxon>Magnoliopsida</taxon>
        <taxon>Ranunculales</taxon>
        <taxon>Papaveraceae</taxon>
        <taxon>Papaveroideae</taxon>
        <taxon>Papaver</taxon>
    </lineage>
</organism>
<dbReference type="EMBL" id="JAJJMB010005473">
    <property type="protein sequence ID" value="KAI3938738.1"/>
    <property type="molecule type" value="Genomic_DNA"/>
</dbReference>
<dbReference type="AlphaFoldDB" id="A0AAD4T353"/>
<gene>
    <name evidence="1" type="ORF">MKW98_011890</name>
</gene>
<dbReference type="Proteomes" id="UP001202328">
    <property type="component" value="Unassembled WGS sequence"/>
</dbReference>
<reference evidence="1" key="1">
    <citation type="submission" date="2022-04" db="EMBL/GenBank/DDBJ databases">
        <title>A functionally conserved STORR gene fusion in Papaver species that diverged 16.8 million years ago.</title>
        <authorList>
            <person name="Catania T."/>
        </authorList>
    </citation>
    <scope>NUCLEOTIDE SEQUENCE</scope>
    <source>
        <strain evidence="1">S-188037</strain>
    </source>
</reference>
<name>A0AAD4T353_9MAGN</name>
<protein>
    <submittedName>
        <fullName evidence="1">Uncharacterized protein</fullName>
    </submittedName>
</protein>
<sequence>FILLRERMSDRKWVLRKFRIGWASSSANKKRNKLKIHVGTLSHTSVENKSIARLTKHLDAVRAKASDMMASYESQESYLTERSDLKESKNLLP</sequence>
<proteinExistence type="predicted"/>
<comment type="caution">
    <text evidence="1">The sequence shown here is derived from an EMBL/GenBank/DDBJ whole genome shotgun (WGS) entry which is preliminary data.</text>
</comment>
<evidence type="ECO:0000313" key="1">
    <source>
        <dbReference type="EMBL" id="KAI3938738.1"/>
    </source>
</evidence>
<accession>A0AAD4T353</accession>